<organism evidence="2">
    <name type="scientific">Siphoviridae sp. ct0d96</name>
    <dbReference type="NCBI Taxonomy" id="2826268"/>
    <lineage>
        <taxon>Viruses</taxon>
        <taxon>Duplodnaviria</taxon>
        <taxon>Heunggongvirae</taxon>
        <taxon>Uroviricota</taxon>
        <taxon>Caudoviricetes</taxon>
    </lineage>
</organism>
<name>A0A8S5M4H9_9CAUD</name>
<feature type="region of interest" description="Disordered" evidence="1">
    <location>
        <begin position="1"/>
        <end position="35"/>
    </location>
</feature>
<reference evidence="2" key="1">
    <citation type="journal article" date="2021" name="Proc. Natl. Acad. Sci. U.S.A.">
        <title>A Catalog of Tens of Thousands of Viruses from Human Metagenomes Reveals Hidden Associations with Chronic Diseases.</title>
        <authorList>
            <person name="Tisza M.J."/>
            <person name="Buck C.B."/>
        </authorList>
    </citation>
    <scope>NUCLEOTIDE SEQUENCE</scope>
    <source>
        <strain evidence="2">Ct0d96</strain>
    </source>
</reference>
<proteinExistence type="predicted"/>
<feature type="compositionally biased region" description="Basic and acidic residues" evidence="1">
    <location>
        <begin position="1"/>
        <end position="31"/>
    </location>
</feature>
<evidence type="ECO:0000256" key="1">
    <source>
        <dbReference type="SAM" id="MobiDB-lite"/>
    </source>
</evidence>
<evidence type="ECO:0000313" key="2">
    <source>
        <dbReference type="EMBL" id="DAD77118.1"/>
    </source>
</evidence>
<sequence length="90" mass="9838">MLATLGDHDPTKVKAESFEVPDGDRVDRVDISGDAPRVVTSETPVSWQAQLEAAVKRSDEKRASLETRVLTMFNDMMRGDGADEDSEGTV</sequence>
<accession>A0A8S5M4H9</accession>
<dbReference type="EMBL" id="BK014817">
    <property type="protein sequence ID" value="DAD77118.1"/>
    <property type="molecule type" value="Genomic_DNA"/>
</dbReference>
<protein>
    <submittedName>
        <fullName evidence="2">Uncharacterized protein</fullName>
    </submittedName>
</protein>